<dbReference type="Proteomes" id="UP000582090">
    <property type="component" value="Unassembled WGS sequence"/>
</dbReference>
<dbReference type="PANTHER" id="PTHR21131:SF0">
    <property type="entry name" value="GEO10195P1-RELATED"/>
    <property type="match status" value="1"/>
</dbReference>
<keyword evidence="2" id="KW-0732">Signal</keyword>
<organism evidence="4 5">
    <name type="scientific">Rhizobium metallidurans</name>
    <dbReference type="NCBI Taxonomy" id="1265931"/>
    <lineage>
        <taxon>Bacteria</taxon>
        <taxon>Pseudomonadati</taxon>
        <taxon>Pseudomonadota</taxon>
        <taxon>Alphaproteobacteria</taxon>
        <taxon>Hyphomicrobiales</taxon>
        <taxon>Rhizobiaceae</taxon>
        <taxon>Rhizobium/Agrobacterium group</taxon>
        <taxon>Rhizobium</taxon>
    </lineage>
</organism>
<dbReference type="SMART" id="SM00280">
    <property type="entry name" value="KAZAL"/>
    <property type="match status" value="2"/>
</dbReference>
<feature type="chain" id="PRO_5031471965" description="Kazal-like domain-containing protein" evidence="2">
    <location>
        <begin position="22"/>
        <end position="169"/>
    </location>
</feature>
<dbReference type="Pfam" id="PF00050">
    <property type="entry name" value="Kazal_1"/>
    <property type="match status" value="1"/>
</dbReference>
<evidence type="ECO:0000313" key="5">
    <source>
        <dbReference type="Proteomes" id="UP000582090"/>
    </source>
</evidence>
<proteinExistence type="predicted"/>
<sequence>MAKILKSPIGLAMLVILPALSACTADVGPGYGPGPAYGTGPAPVRPAPPPRPRPPQPQMCTMEYAPVCGERGGRTQTFGNACQANNSGFRIVGRGECRAGPPMTPGPGPGPRPRPPREEPMPPQRPGGICTREYRPVCGERGREIRTFSNSCEAGNAGFRIVGQGECRR</sequence>
<dbReference type="InterPro" id="IPR002350">
    <property type="entry name" value="Kazal_dom"/>
</dbReference>
<feature type="domain" description="Kazal-like" evidence="3">
    <location>
        <begin position="45"/>
        <end position="99"/>
    </location>
</feature>
<feature type="domain" description="Kazal-like" evidence="3">
    <location>
        <begin position="130"/>
        <end position="169"/>
    </location>
</feature>
<feature type="region of interest" description="Disordered" evidence="1">
    <location>
        <begin position="93"/>
        <end position="134"/>
    </location>
</feature>
<dbReference type="CDD" id="cd00104">
    <property type="entry name" value="KAZAL_FS"/>
    <property type="match status" value="1"/>
</dbReference>
<feature type="compositionally biased region" description="Pro residues" evidence="1">
    <location>
        <begin position="43"/>
        <end position="57"/>
    </location>
</feature>
<feature type="region of interest" description="Disordered" evidence="1">
    <location>
        <begin position="36"/>
        <end position="58"/>
    </location>
</feature>
<evidence type="ECO:0000313" key="4">
    <source>
        <dbReference type="EMBL" id="MBB3963632.1"/>
    </source>
</evidence>
<evidence type="ECO:0000256" key="2">
    <source>
        <dbReference type="SAM" id="SignalP"/>
    </source>
</evidence>
<comment type="caution">
    <text evidence="4">The sequence shown here is derived from an EMBL/GenBank/DDBJ whole genome shotgun (WGS) entry which is preliminary data.</text>
</comment>
<dbReference type="EMBL" id="JACIDW010000002">
    <property type="protein sequence ID" value="MBB3963632.1"/>
    <property type="molecule type" value="Genomic_DNA"/>
</dbReference>
<evidence type="ECO:0000259" key="3">
    <source>
        <dbReference type="PROSITE" id="PS51465"/>
    </source>
</evidence>
<name>A0A7W6CM62_9HYPH</name>
<dbReference type="Gene3D" id="3.30.60.30">
    <property type="match status" value="2"/>
</dbReference>
<dbReference type="SUPFAM" id="SSF100895">
    <property type="entry name" value="Kazal-type serine protease inhibitors"/>
    <property type="match status" value="2"/>
</dbReference>
<reference evidence="4 5" key="1">
    <citation type="submission" date="2020-08" db="EMBL/GenBank/DDBJ databases">
        <title>Genomic Encyclopedia of Type Strains, Phase IV (KMG-IV): sequencing the most valuable type-strain genomes for metagenomic binning, comparative biology and taxonomic classification.</title>
        <authorList>
            <person name="Goeker M."/>
        </authorList>
    </citation>
    <scope>NUCLEOTIDE SEQUENCE [LARGE SCALE GENOMIC DNA]</scope>
    <source>
        <strain evidence="4 5">DSM 26575</strain>
    </source>
</reference>
<dbReference type="PANTHER" id="PTHR21131">
    <property type="entry name" value="SERINE-TYPE ENDOPEPTIDASE INHIBITOR"/>
    <property type="match status" value="1"/>
</dbReference>
<feature type="signal peptide" evidence="2">
    <location>
        <begin position="1"/>
        <end position="21"/>
    </location>
</feature>
<evidence type="ECO:0000256" key="1">
    <source>
        <dbReference type="SAM" id="MobiDB-lite"/>
    </source>
</evidence>
<dbReference type="PROSITE" id="PS51465">
    <property type="entry name" value="KAZAL_2"/>
    <property type="match status" value="2"/>
</dbReference>
<keyword evidence="5" id="KW-1185">Reference proteome</keyword>
<gene>
    <name evidence="4" type="ORF">GGQ67_001257</name>
</gene>
<protein>
    <recommendedName>
        <fullName evidence="3">Kazal-like domain-containing protein</fullName>
    </recommendedName>
</protein>
<dbReference type="InterPro" id="IPR053265">
    <property type="entry name" value="Serpin"/>
</dbReference>
<feature type="compositionally biased region" description="Pro residues" evidence="1">
    <location>
        <begin position="102"/>
        <end position="113"/>
    </location>
</feature>
<accession>A0A7W6CM62</accession>
<dbReference type="Pfam" id="PF07648">
    <property type="entry name" value="Kazal_2"/>
    <property type="match status" value="1"/>
</dbReference>
<dbReference type="InterPro" id="IPR036058">
    <property type="entry name" value="Kazal_dom_sf"/>
</dbReference>
<dbReference type="PROSITE" id="PS51257">
    <property type="entry name" value="PROKAR_LIPOPROTEIN"/>
    <property type="match status" value="1"/>
</dbReference>
<dbReference type="AlphaFoldDB" id="A0A7W6CM62"/>